<gene>
    <name evidence="2" type="ORF">EAT49_12235</name>
</gene>
<dbReference type="Proteomes" id="UP000268016">
    <property type="component" value="Unassembled WGS sequence"/>
</dbReference>
<evidence type="ECO:0000256" key="1">
    <source>
        <dbReference type="SAM" id="MobiDB-lite"/>
    </source>
</evidence>
<dbReference type="EMBL" id="RDRB01000005">
    <property type="protein sequence ID" value="ROU01274.1"/>
    <property type="molecule type" value="Genomic_DNA"/>
</dbReference>
<evidence type="ECO:0000313" key="2">
    <source>
        <dbReference type="EMBL" id="ROU01274.1"/>
    </source>
</evidence>
<proteinExistence type="predicted"/>
<sequence>MEMLGSSMTKTERTSQKQRTRDAILDGARQLMSRGEEVTIVAAAAEHGISRATAYRYFSDAHALTLEAGLATLVPPYETLVEGTTDVHARLMAICQGLVRLTLENETTFRQYLASAVVATEDIGKRGARRVAYMERALHDLPHGLPRRQQKELVALLCVATGIEAVIALLDVARVPREDVPRLLAVSAETILSRFLHPDGETATV</sequence>
<keyword evidence="3" id="KW-1185">Reference proteome</keyword>
<evidence type="ECO:0000313" key="3">
    <source>
        <dbReference type="Proteomes" id="UP000268016"/>
    </source>
</evidence>
<organism evidence="2 3">
    <name type="scientific">Histidinibacterium lentulum</name>
    <dbReference type="NCBI Taxonomy" id="2480588"/>
    <lineage>
        <taxon>Bacteria</taxon>
        <taxon>Pseudomonadati</taxon>
        <taxon>Pseudomonadota</taxon>
        <taxon>Alphaproteobacteria</taxon>
        <taxon>Rhodobacterales</taxon>
        <taxon>Paracoccaceae</taxon>
        <taxon>Histidinibacterium</taxon>
    </lineage>
</organism>
<reference evidence="2 3" key="1">
    <citation type="submission" date="2018-10" db="EMBL/GenBank/DDBJ databases">
        <title>Histidinibacterium lentulum gen. nov., sp. nov., a marine bacterium from the culture broth of Picochlorum sp. 122.</title>
        <authorList>
            <person name="Wang G."/>
        </authorList>
    </citation>
    <scope>NUCLEOTIDE SEQUENCE [LARGE SCALE GENOMIC DNA]</scope>
    <source>
        <strain evidence="2 3">B17</strain>
    </source>
</reference>
<comment type="caution">
    <text evidence="2">The sequence shown here is derived from an EMBL/GenBank/DDBJ whole genome shotgun (WGS) entry which is preliminary data.</text>
</comment>
<dbReference type="InterPro" id="IPR009057">
    <property type="entry name" value="Homeodomain-like_sf"/>
</dbReference>
<accession>A0A3N2R1D9</accession>
<feature type="region of interest" description="Disordered" evidence="1">
    <location>
        <begin position="1"/>
        <end position="22"/>
    </location>
</feature>
<protein>
    <submittedName>
        <fullName evidence="2">TetR/AcrR family transcriptional regulator</fullName>
    </submittedName>
</protein>
<feature type="compositionally biased region" description="Basic and acidic residues" evidence="1">
    <location>
        <begin position="10"/>
        <end position="22"/>
    </location>
</feature>
<dbReference type="AlphaFoldDB" id="A0A3N2R1D9"/>
<name>A0A3N2R1D9_9RHOB</name>
<dbReference type="SUPFAM" id="SSF46689">
    <property type="entry name" value="Homeodomain-like"/>
    <property type="match status" value="1"/>
</dbReference>
<dbReference type="Gene3D" id="1.10.357.10">
    <property type="entry name" value="Tetracycline Repressor, domain 2"/>
    <property type="match status" value="1"/>
</dbReference>